<feature type="region of interest" description="Disordered" evidence="5">
    <location>
        <begin position="1"/>
        <end position="162"/>
    </location>
</feature>
<dbReference type="Proteomes" id="UP000221165">
    <property type="component" value="Unassembled WGS sequence"/>
</dbReference>
<dbReference type="SUPFAM" id="SSF58038">
    <property type="entry name" value="SNARE fusion complex"/>
    <property type="match status" value="1"/>
</dbReference>
<keyword evidence="6" id="KW-1133">Transmembrane helix</keyword>
<proteinExistence type="predicted"/>
<dbReference type="RefSeq" id="XP_067921853.1">
    <property type="nucleotide sequence ID" value="XM_068066172.1"/>
</dbReference>
<dbReference type="Gene3D" id="1.20.5.110">
    <property type="match status" value="1"/>
</dbReference>
<feature type="transmembrane region" description="Helical" evidence="6">
    <location>
        <begin position="374"/>
        <end position="396"/>
    </location>
</feature>
<evidence type="ECO:0000256" key="3">
    <source>
        <dbReference type="ARBA" id="ARBA00023136"/>
    </source>
</evidence>
<dbReference type="Pfam" id="PF12352">
    <property type="entry name" value="V-SNARE_C"/>
    <property type="match status" value="1"/>
</dbReference>
<dbReference type="GO" id="GO:0031201">
    <property type="term" value="C:SNARE complex"/>
    <property type="evidence" value="ECO:0007669"/>
    <property type="project" value="InterPro"/>
</dbReference>
<dbReference type="EMBL" id="MIGC01002994">
    <property type="protein sequence ID" value="PHJ20162.1"/>
    <property type="molecule type" value="Genomic_DNA"/>
</dbReference>
<dbReference type="PROSITE" id="PS50192">
    <property type="entry name" value="T_SNARE"/>
    <property type="match status" value="1"/>
</dbReference>
<dbReference type="GO" id="GO:0005484">
    <property type="term" value="F:SNAP receptor activity"/>
    <property type="evidence" value="ECO:0007669"/>
    <property type="project" value="InterPro"/>
</dbReference>
<dbReference type="GeneID" id="94429383"/>
<evidence type="ECO:0000256" key="1">
    <source>
        <dbReference type="ARBA" id="ARBA00004370"/>
    </source>
</evidence>
<feature type="coiled-coil region" evidence="4">
    <location>
        <begin position="335"/>
        <end position="362"/>
    </location>
</feature>
<feature type="domain" description="T-SNARE coiled-coil homology" evidence="7">
    <location>
        <begin position="304"/>
        <end position="366"/>
    </location>
</feature>
<keyword evidence="3 6" id="KW-0472">Membrane</keyword>
<sequence length="398" mass="45363">MDVYWDDTSKPVGSRRNSPLATGEEKRHRRAYNTSRDEADRFRRQNSAFHSSRSPTRPSLDSNRSQASPSRDRRRSEMSRDTKREQQQGRGMYIVSHRDGSHQHRDSSRRPWKGKDSVAEFTKDDDTDGRSELDEEEEESEEDFGGGEGEDEDERDENYAEEAEQQLRTLDRLLKQLSAAIEDVHEKKKRGADALRNHQLTIQKLQQEIDTAISALDLELRCIASSIPSVYRSTLVAQKHQKEQQLASLMRLYEENLLSVNRQDLLAYRAAVEEEQNNSLGLDGEDGGGISSERTRQTLVQMGDDIQDKTQASLNRTKQLVGETEEIGAQVLARMNEQTEKLHKANDDLDDVQYNINRAKKTALVIAKNAAGDRFTQCLCLFIVLFLIIAVVLVCVPR</sequence>
<evidence type="ECO:0000313" key="9">
    <source>
        <dbReference type="Proteomes" id="UP000221165"/>
    </source>
</evidence>
<keyword evidence="2" id="KW-0813">Transport</keyword>
<evidence type="ECO:0000313" key="8">
    <source>
        <dbReference type="EMBL" id="PHJ20162.1"/>
    </source>
</evidence>
<dbReference type="InterPro" id="IPR000727">
    <property type="entry name" value="T_SNARE_dom"/>
</dbReference>
<feature type="compositionally biased region" description="Acidic residues" evidence="5">
    <location>
        <begin position="133"/>
        <end position="162"/>
    </location>
</feature>
<gene>
    <name evidence="8" type="ORF">CSUI_006007</name>
</gene>
<evidence type="ECO:0000259" key="7">
    <source>
        <dbReference type="PROSITE" id="PS50192"/>
    </source>
</evidence>
<feature type="compositionally biased region" description="Polar residues" evidence="5">
    <location>
        <begin position="45"/>
        <end position="67"/>
    </location>
</feature>
<name>A0A2C6KVK4_9APIC</name>
<feature type="compositionally biased region" description="Basic and acidic residues" evidence="5">
    <location>
        <begin position="70"/>
        <end position="87"/>
    </location>
</feature>
<keyword evidence="9" id="KW-1185">Reference proteome</keyword>
<evidence type="ECO:0000256" key="5">
    <source>
        <dbReference type="SAM" id="MobiDB-lite"/>
    </source>
</evidence>
<dbReference type="AlphaFoldDB" id="A0A2C6KVK4"/>
<dbReference type="InterPro" id="IPR044766">
    <property type="entry name" value="NPSN/SNAP25-like_N_SNARE"/>
</dbReference>
<comment type="caution">
    <text evidence="8">The sequence shown here is derived from an EMBL/GenBank/DDBJ whole genome shotgun (WGS) entry which is preliminary data.</text>
</comment>
<keyword evidence="6" id="KW-0812">Transmembrane</keyword>
<dbReference type="CDD" id="cd15861">
    <property type="entry name" value="SNARE_SNAP25N_23N_29N_SEC9N"/>
    <property type="match status" value="1"/>
</dbReference>
<protein>
    <submittedName>
        <fullName evidence="8">Vesicle transport v-snare domain-containing</fullName>
    </submittedName>
</protein>
<dbReference type="VEuPathDB" id="ToxoDB:CSUI_006007"/>
<reference evidence="8 9" key="1">
    <citation type="journal article" date="2017" name="Int. J. Parasitol.">
        <title>The genome of the protozoan parasite Cystoisospora suis and a reverse vaccinology approach to identify vaccine candidates.</title>
        <authorList>
            <person name="Palmieri N."/>
            <person name="Shrestha A."/>
            <person name="Ruttkowski B."/>
            <person name="Beck T."/>
            <person name="Vogl C."/>
            <person name="Tomley F."/>
            <person name="Blake D.P."/>
            <person name="Joachim A."/>
        </authorList>
    </citation>
    <scope>NUCLEOTIDE SEQUENCE [LARGE SCALE GENOMIC DNA]</scope>
    <source>
        <strain evidence="8 9">Wien I</strain>
    </source>
</reference>
<feature type="compositionally biased region" description="Basic and acidic residues" evidence="5">
    <location>
        <begin position="96"/>
        <end position="132"/>
    </location>
</feature>
<dbReference type="OrthoDB" id="332240at2759"/>
<evidence type="ECO:0000256" key="6">
    <source>
        <dbReference type="SAM" id="Phobius"/>
    </source>
</evidence>
<comment type="subcellular location">
    <subcellularLocation>
        <location evidence="1">Membrane</location>
    </subcellularLocation>
</comment>
<evidence type="ECO:0000256" key="2">
    <source>
        <dbReference type="ARBA" id="ARBA00022448"/>
    </source>
</evidence>
<organism evidence="8 9">
    <name type="scientific">Cystoisospora suis</name>
    <dbReference type="NCBI Taxonomy" id="483139"/>
    <lineage>
        <taxon>Eukaryota</taxon>
        <taxon>Sar</taxon>
        <taxon>Alveolata</taxon>
        <taxon>Apicomplexa</taxon>
        <taxon>Conoidasida</taxon>
        <taxon>Coccidia</taxon>
        <taxon>Eucoccidiorida</taxon>
        <taxon>Eimeriorina</taxon>
        <taxon>Sarcocystidae</taxon>
        <taxon>Cystoisospora</taxon>
    </lineage>
</organism>
<evidence type="ECO:0000256" key="4">
    <source>
        <dbReference type="SAM" id="Coils"/>
    </source>
</evidence>
<keyword evidence="4" id="KW-0175">Coiled coil</keyword>
<accession>A0A2C6KVK4</accession>